<organism evidence="1 2">
    <name type="scientific">Exiguobacterium acetylicum</name>
    <name type="common">Brevibacterium acetylicum</name>
    <dbReference type="NCBI Taxonomy" id="41170"/>
    <lineage>
        <taxon>Bacteria</taxon>
        <taxon>Bacillati</taxon>
        <taxon>Bacillota</taxon>
        <taxon>Bacilli</taxon>
        <taxon>Bacillales</taxon>
        <taxon>Bacillales Family XII. Incertae Sedis</taxon>
        <taxon>Exiguobacterium</taxon>
    </lineage>
</organism>
<sequence>MSESKLLFQSLNELGLMRERLYAQTHHHVRRLFGKSFLTLRLSSNFLENAEFGVFESEEEISCSLNRSMIYHLQRPIDSLNEDYPALMPFLVELNDVSQRINTLIRDLEKNLEEHGYDSTNHSVKKIIHNVEYGSYNGFCSDTPMIAMNELKLINLYGN</sequence>
<evidence type="ECO:0000313" key="1">
    <source>
        <dbReference type="EMBL" id="QWB32016.1"/>
    </source>
</evidence>
<evidence type="ECO:0000313" key="2">
    <source>
        <dbReference type="Proteomes" id="UP000679498"/>
    </source>
</evidence>
<dbReference type="Proteomes" id="UP000679498">
    <property type="component" value="Plasmid p4"/>
</dbReference>
<geneLocation type="plasmid" evidence="1 2">
    <name>p4</name>
</geneLocation>
<gene>
    <name evidence="1" type="ORF">KKI46_17400</name>
</gene>
<name>A0ABX8GF28_EXIAC</name>
<dbReference type="RefSeq" id="WP_214814315.1">
    <property type="nucleotide sequence ID" value="NZ_CP075901.1"/>
</dbReference>
<accession>A0ABX8GF28</accession>
<dbReference type="GeneID" id="88813482"/>
<proteinExistence type="predicted"/>
<keyword evidence="1" id="KW-0614">Plasmid</keyword>
<keyword evidence="2" id="KW-1185">Reference proteome</keyword>
<protein>
    <submittedName>
        <fullName evidence="1">Uncharacterized protein</fullName>
    </submittedName>
</protein>
<reference evidence="1 2" key="1">
    <citation type="submission" date="2021-05" db="EMBL/GenBank/DDBJ databases">
        <title>Biocontrol using Exiguobacterium acetylicum SI17 against litchi downy blight caused by Peronophythora litchii.</title>
        <authorList>
            <person name="Zheng L."/>
        </authorList>
    </citation>
    <scope>NUCLEOTIDE SEQUENCE [LARGE SCALE GENOMIC DNA]</scope>
    <source>
        <strain evidence="1 2">SI17</strain>
        <plasmid evidence="1 2">p4</plasmid>
    </source>
</reference>
<dbReference type="EMBL" id="CP075901">
    <property type="protein sequence ID" value="QWB32016.1"/>
    <property type="molecule type" value="Genomic_DNA"/>
</dbReference>